<comment type="similarity">
    <text evidence="2">Belongs to the glycosyltransferase 47 family.</text>
</comment>
<dbReference type="OrthoDB" id="1924787at2759"/>
<dbReference type="InterPro" id="IPR004263">
    <property type="entry name" value="Exostosin"/>
</dbReference>
<feature type="region of interest" description="Disordered" evidence="6">
    <location>
        <begin position="248"/>
        <end position="267"/>
    </location>
</feature>
<dbReference type="GO" id="GO:0000139">
    <property type="term" value="C:Golgi membrane"/>
    <property type="evidence" value="ECO:0007669"/>
    <property type="project" value="UniProtKB-SubCell"/>
</dbReference>
<feature type="region of interest" description="Disordered" evidence="6">
    <location>
        <begin position="863"/>
        <end position="883"/>
    </location>
</feature>
<dbReference type="PANTHER" id="PTHR11062:SF376">
    <property type="entry name" value="EXOSTOSIN FAMILY PROTEIN"/>
    <property type="match status" value="1"/>
</dbReference>
<protein>
    <submittedName>
        <fullName evidence="8">Exostosin family protein</fullName>
    </submittedName>
</protein>
<gene>
    <name evidence="8" type="ORF">KFL_005030040</name>
</gene>
<evidence type="ECO:0000256" key="2">
    <source>
        <dbReference type="ARBA" id="ARBA00010271"/>
    </source>
</evidence>
<organism evidence="8 9">
    <name type="scientific">Klebsormidium nitens</name>
    <name type="common">Green alga</name>
    <name type="synonym">Ulothrix nitens</name>
    <dbReference type="NCBI Taxonomy" id="105231"/>
    <lineage>
        <taxon>Eukaryota</taxon>
        <taxon>Viridiplantae</taxon>
        <taxon>Streptophyta</taxon>
        <taxon>Klebsormidiophyceae</taxon>
        <taxon>Klebsormidiales</taxon>
        <taxon>Klebsormidiaceae</taxon>
        <taxon>Klebsormidium</taxon>
    </lineage>
</organism>
<feature type="domain" description="EGF-like" evidence="7">
    <location>
        <begin position="328"/>
        <end position="361"/>
    </location>
</feature>
<dbReference type="PANTHER" id="PTHR11062">
    <property type="entry name" value="EXOSTOSIN HEPARAN SULFATE GLYCOSYLTRANSFERASE -RELATED"/>
    <property type="match status" value="1"/>
</dbReference>
<dbReference type="Proteomes" id="UP000054558">
    <property type="component" value="Unassembled WGS sequence"/>
</dbReference>
<evidence type="ECO:0000313" key="8">
    <source>
        <dbReference type="EMBL" id="GAQ89252.1"/>
    </source>
</evidence>
<dbReference type="PROSITE" id="PS00022">
    <property type="entry name" value="EGF_1"/>
    <property type="match status" value="2"/>
</dbReference>
<evidence type="ECO:0000256" key="5">
    <source>
        <dbReference type="PROSITE-ProRule" id="PRU00076"/>
    </source>
</evidence>
<dbReference type="PROSITE" id="PS50026">
    <property type="entry name" value="EGF_3"/>
    <property type="match status" value="1"/>
</dbReference>
<evidence type="ECO:0000256" key="3">
    <source>
        <dbReference type="ARBA" id="ARBA00022968"/>
    </source>
</evidence>
<evidence type="ECO:0000259" key="7">
    <source>
        <dbReference type="PROSITE" id="PS50026"/>
    </source>
</evidence>
<reference evidence="8 9" key="1">
    <citation type="journal article" date="2014" name="Nat. Commun.">
        <title>Klebsormidium flaccidum genome reveals primary factors for plant terrestrial adaptation.</title>
        <authorList>
            <person name="Hori K."/>
            <person name="Maruyama F."/>
            <person name="Fujisawa T."/>
            <person name="Togashi T."/>
            <person name="Yamamoto N."/>
            <person name="Seo M."/>
            <person name="Sato S."/>
            <person name="Yamada T."/>
            <person name="Mori H."/>
            <person name="Tajima N."/>
            <person name="Moriyama T."/>
            <person name="Ikeuchi M."/>
            <person name="Watanabe M."/>
            <person name="Wada H."/>
            <person name="Kobayashi K."/>
            <person name="Saito M."/>
            <person name="Masuda T."/>
            <person name="Sasaki-Sekimoto Y."/>
            <person name="Mashiguchi K."/>
            <person name="Awai K."/>
            <person name="Shimojima M."/>
            <person name="Masuda S."/>
            <person name="Iwai M."/>
            <person name="Nobusawa T."/>
            <person name="Narise T."/>
            <person name="Kondo S."/>
            <person name="Saito H."/>
            <person name="Sato R."/>
            <person name="Murakawa M."/>
            <person name="Ihara Y."/>
            <person name="Oshima-Yamada Y."/>
            <person name="Ohtaka K."/>
            <person name="Satoh M."/>
            <person name="Sonobe K."/>
            <person name="Ishii M."/>
            <person name="Ohtani R."/>
            <person name="Kanamori-Sato M."/>
            <person name="Honoki R."/>
            <person name="Miyazaki D."/>
            <person name="Mochizuki H."/>
            <person name="Umetsu J."/>
            <person name="Higashi K."/>
            <person name="Shibata D."/>
            <person name="Kamiya Y."/>
            <person name="Sato N."/>
            <person name="Nakamura Y."/>
            <person name="Tabata S."/>
            <person name="Ida S."/>
            <person name="Kurokawa K."/>
            <person name="Ohta H."/>
        </authorList>
    </citation>
    <scope>NUCLEOTIDE SEQUENCE [LARGE SCALE GENOMIC DNA]</scope>
    <source>
        <strain evidence="8 9">NIES-2285</strain>
    </source>
</reference>
<accession>A0A1Y1IGR4</accession>
<name>A0A1Y1IGR4_KLENI</name>
<comment type="subcellular location">
    <subcellularLocation>
        <location evidence="1">Golgi apparatus membrane</location>
        <topology evidence="1">Single-pass type II membrane protein</topology>
    </subcellularLocation>
</comment>
<dbReference type="PROSITE" id="PS01186">
    <property type="entry name" value="EGF_2"/>
    <property type="match status" value="1"/>
</dbReference>
<keyword evidence="3" id="KW-0812">Transmembrane</keyword>
<keyword evidence="3" id="KW-0735">Signal-anchor</keyword>
<evidence type="ECO:0000256" key="4">
    <source>
        <dbReference type="ARBA" id="ARBA00023034"/>
    </source>
</evidence>
<sequence>MSLISGRFVLAWVLTAVSTLLLLLSYHGLRDAVSAKLWETSPANAAQPNLAVQSGDDHFGPLDTAQQVEKKDKALPTSPKLESELVTREGNAFLEHQTSAVRKLQAAKVERTLQTVSESSATRGGAKPSGTGGSAWWKYVEQLGGWQNYIDLVVATTPRIHYQGSKPHYPRASTTPSARELESRLALSLTKKGSASGVATPVEDVKFEKGSGEFSWFFWAPKPAAVNYNRIIEDELQEMVNARLHKRGFPHGVNKPSRGVNTPEEHPAAVRERLLQNPASLTADSGPATQGEESGDGEVLVDVGEGLMADVGFHAKNVTLEPGLVGVFMSGCGETCGQHGTCNEEMGRCDCPWDHTGRDCAVLAMPACRIGQNRTIPCNQPAPCACYLQCERFGFGHSHACFDVNPPYISEGAIWSAPQVVIRTDGRGHEEGSVRTSIDESDPNWRKVLPSRFCPLGCSDVGWCERDSELGVDPPSAHCNCPFGFAGAGCEIPEKRRDIRVSCLNDCSGRGVCNRGFCHCKPGAFGIDCSLSPGTPSLVFTQPGTLLATGSEGRDRMQKDEESWIYTYEQSRRPIFMARKRAKAELEQAGFADPLFVPEPSPSATPMKSYGPGGWRKQVPRGIPQGVPGGGADVEYIPFIQPQLIEANPAVLQQAIDSALGGVETGQEATPSTNPALLQQVIDSALGGGEAGQEATPSPQQAAVAAVVLTGQSEEQVTELTGNPAMDVGAAEGEGDKEVLGGVVEQGEEGGAQRREEVETAEEENQGGTRGEGETGVDDSAGPEEKAIEALEEGLPLVEHFEGVAGDGGETGGLVLEEDRTGGGEMGQEILGEEQDTLGGVQDTLGAEGEADGEVKEWVGQEDPGRIGEAVDEPAEETPQLRRSSRFRKVLEWVEFRVGGEEHRGKMRGGGVGNRALLLVQAGVDEVDPNEFTEEKTPDQYRGAEMVSRGAAHGTAVSRGFNRTANRNPFFNPMRTPSPSEMDELYLNQTVQNLIRQEEMRWFALKRAYPNNTFYQKPLSLNITQLRQTAVIQLRNVRLQLEMQQRIREAKLEEERRFVASLAHMRNKTRGRGAAQPLIYVYELPPHLNTWTYVHSGAGADRTAPVIFLERLLHSPHRTTDPKLADFFFVPAWPRWHLNRGPYLESVVQYLRATWPYFDARGGADHIWFTTDDWGPCEETGFRNRVIGAGVLLTFWGYDKNARNGGDEPCFIPGQDIVVPPNLEYDILAKRKEAEERGRLRIGLRNRTNWFYFAGSSGRLAESTGTGRKEYSFGVRQAVFDHFEDDNRFKLEELRFGASDYLAEMANSLFCLAPSGHGWGTRATQAVILGCVPVVIQNDVTQPFEYDLIDWETFGVRIRNEDVPRIPQILGAIHVTEIEKKQRIMGQVWPRFLWQSHSEGPLEVIQAGDYKDSLKEVLQRRDAFSTTMEVLQQRLQMED</sequence>
<evidence type="ECO:0000256" key="1">
    <source>
        <dbReference type="ARBA" id="ARBA00004323"/>
    </source>
</evidence>
<proteinExistence type="inferred from homology"/>
<dbReference type="SMART" id="SM00181">
    <property type="entry name" value="EGF"/>
    <property type="match status" value="3"/>
</dbReference>
<dbReference type="EMBL" id="DF237452">
    <property type="protein sequence ID" value="GAQ89252.1"/>
    <property type="molecule type" value="Genomic_DNA"/>
</dbReference>
<keyword evidence="9" id="KW-1185">Reference proteome</keyword>
<evidence type="ECO:0000256" key="6">
    <source>
        <dbReference type="SAM" id="MobiDB-lite"/>
    </source>
</evidence>
<feature type="region of interest" description="Disordered" evidence="6">
    <location>
        <begin position="715"/>
        <end position="782"/>
    </location>
</feature>
<dbReference type="Gene3D" id="2.10.25.10">
    <property type="entry name" value="Laminin"/>
    <property type="match status" value="1"/>
</dbReference>
<keyword evidence="5" id="KW-0245">EGF-like domain</keyword>
<dbReference type="GO" id="GO:0016757">
    <property type="term" value="F:glycosyltransferase activity"/>
    <property type="evidence" value="ECO:0007669"/>
    <property type="project" value="InterPro"/>
</dbReference>
<feature type="disulfide bond" evidence="5">
    <location>
        <begin position="351"/>
        <end position="360"/>
    </location>
</feature>
<dbReference type="STRING" id="105231.A0A1Y1IGR4"/>
<feature type="region of interest" description="Disordered" evidence="6">
    <location>
        <begin position="595"/>
        <end position="614"/>
    </location>
</feature>
<keyword evidence="4" id="KW-0333">Golgi apparatus</keyword>
<dbReference type="InterPro" id="IPR040911">
    <property type="entry name" value="Exostosin_GT47"/>
</dbReference>
<keyword evidence="5" id="KW-1015">Disulfide bond</keyword>
<evidence type="ECO:0000313" key="9">
    <source>
        <dbReference type="Proteomes" id="UP000054558"/>
    </source>
</evidence>
<dbReference type="InterPro" id="IPR000742">
    <property type="entry name" value="EGF"/>
</dbReference>
<comment type="caution">
    <text evidence="5">Lacks conserved residue(s) required for the propagation of feature annotation.</text>
</comment>
<feature type="disulfide bond" evidence="5">
    <location>
        <begin position="332"/>
        <end position="342"/>
    </location>
</feature>
<dbReference type="Pfam" id="PF03016">
    <property type="entry name" value="Exostosin_GT47"/>
    <property type="match status" value="1"/>
</dbReference>